<dbReference type="InterPro" id="IPR052184">
    <property type="entry name" value="SDR_enzymes"/>
</dbReference>
<dbReference type="PANTHER" id="PTHR45458:SF1">
    <property type="entry name" value="SHORT CHAIN DEHYDROGENASE"/>
    <property type="match status" value="1"/>
</dbReference>
<dbReference type="EMBL" id="LKCW01000057">
    <property type="protein sequence ID" value="KPM41934.1"/>
    <property type="molecule type" value="Genomic_DNA"/>
</dbReference>
<keyword evidence="2" id="KW-1185">Reference proteome</keyword>
<comment type="caution">
    <text evidence="1">The sequence shown here is derived from an EMBL/GenBank/DDBJ whole genome shotgun (WGS) entry which is preliminary data.</text>
</comment>
<dbReference type="Proteomes" id="UP000050424">
    <property type="component" value="Unassembled WGS sequence"/>
</dbReference>
<proteinExistence type="predicted"/>
<dbReference type="PANTHER" id="PTHR45458">
    <property type="entry name" value="SHORT-CHAIN DEHYDROGENASE/REDUCTASE SDR"/>
    <property type="match status" value="1"/>
</dbReference>
<dbReference type="OrthoDB" id="5296at2759"/>
<dbReference type="Gene3D" id="3.40.50.720">
    <property type="entry name" value="NAD(P)-binding Rossmann-like Domain"/>
    <property type="match status" value="1"/>
</dbReference>
<dbReference type="AlphaFoldDB" id="A0A0P7B640"/>
<dbReference type="Pfam" id="PF00106">
    <property type="entry name" value="adh_short"/>
    <property type="match status" value="1"/>
</dbReference>
<gene>
    <name evidence="1" type="ORF">AK830_g4638</name>
</gene>
<name>A0A0P7B640_9HYPO</name>
<protein>
    <submittedName>
        <fullName evidence="1">Uncharacterized protein</fullName>
    </submittedName>
</protein>
<dbReference type="PRINTS" id="PR00081">
    <property type="entry name" value="GDHRDH"/>
</dbReference>
<dbReference type="SUPFAM" id="SSF51735">
    <property type="entry name" value="NAD(P)-binding Rossmann-fold domains"/>
    <property type="match status" value="1"/>
</dbReference>
<dbReference type="GO" id="GO:0016616">
    <property type="term" value="F:oxidoreductase activity, acting on the CH-OH group of donors, NAD or NADP as acceptor"/>
    <property type="evidence" value="ECO:0007669"/>
    <property type="project" value="TreeGrafter"/>
</dbReference>
<reference evidence="1 2" key="1">
    <citation type="submission" date="2015-09" db="EMBL/GenBank/DDBJ databases">
        <title>Draft genome of a European isolate of the apple canker pathogen Neonectria ditissima.</title>
        <authorList>
            <person name="Gomez-Cortecero A."/>
            <person name="Harrison R.J."/>
            <person name="Armitage A.D."/>
        </authorList>
    </citation>
    <scope>NUCLEOTIDE SEQUENCE [LARGE SCALE GENOMIC DNA]</scope>
    <source>
        <strain evidence="1 2">R09/05</strain>
    </source>
</reference>
<accession>A0A0P7B640</accession>
<dbReference type="InterPro" id="IPR002347">
    <property type="entry name" value="SDR_fam"/>
</dbReference>
<evidence type="ECO:0000313" key="1">
    <source>
        <dbReference type="EMBL" id="KPM41934.1"/>
    </source>
</evidence>
<evidence type="ECO:0000313" key="2">
    <source>
        <dbReference type="Proteomes" id="UP000050424"/>
    </source>
</evidence>
<dbReference type="InterPro" id="IPR036291">
    <property type="entry name" value="NAD(P)-bd_dom_sf"/>
</dbReference>
<sequence length="222" mass="23235">MAVFVVTGTRTGIGLETVLQLAASPSNTVVAIVRDLGVDILSLREIKTNSNGTVHIVECDISKPASISGLVGLRRHPAFQGQTSRNLTAESLIEHFMSNAVGPALVTQALIPHLAPGAVVANVTSGAGSLTMLSEGRIAAEFTPYSISKTALNMLTVHQAKQLKSEAIVVAIDPGHVKTVRGGPKAVVEVEASAKGVIEIVKGLRPEDSGKFLLYNGTELPW</sequence>
<organism evidence="1 2">
    <name type="scientific">Neonectria ditissima</name>
    <dbReference type="NCBI Taxonomy" id="78410"/>
    <lineage>
        <taxon>Eukaryota</taxon>
        <taxon>Fungi</taxon>
        <taxon>Dikarya</taxon>
        <taxon>Ascomycota</taxon>
        <taxon>Pezizomycotina</taxon>
        <taxon>Sordariomycetes</taxon>
        <taxon>Hypocreomycetidae</taxon>
        <taxon>Hypocreales</taxon>
        <taxon>Nectriaceae</taxon>
        <taxon>Neonectria</taxon>
    </lineage>
</organism>